<gene>
    <name evidence="1" type="ORF">ACFQSB_01585</name>
</gene>
<comment type="caution">
    <text evidence="1">The sequence shown here is derived from an EMBL/GenBank/DDBJ whole genome shotgun (WGS) entry which is preliminary data.</text>
</comment>
<evidence type="ECO:0000313" key="1">
    <source>
        <dbReference type="EMBL" id="MFC7380877.1"/>
    </source>
</evidence>
<organism evidence="1 2">
    <name type="scientific">Sphaerisporangium rhizosphaerae</name>
    <dbReference type="NCBI Taxonomy" id="2269375"/>
    <lineage>
        <taxon>Bacteria</taxon>
        <taxon>Bacillati</taxon>
        <taxon>Actinomycetota</taxon>
        <taxon>Actinomycetes</taxon>
        <taxon>Streptosporangiales</taxon>
        <taxon>Streptosporangiaceae</taxon>
        <taxon>Sphaerisporangium</taxon>
    </lineage>
</organism>
<sequence>MNLIPPAFRAKPNNCELLDQAKLALDDVNTRMSAALESAEQAVQKVRSIDKHAEEADQ</sequence>
<keyword evidence="2" id="KW-1185">Reference proteome</keyword>
<name>A0ABW2NVR9_9ACTN</name>
<dbReference type="Proteomes" id="UP001596496">
    <property type="component" value="Unassembled WGS sequence"/>
</dbReference>
<accession>A0ABW2NVR9</accession>
<reference evidence="2" key="1">
    <citation type="journal article" date="2019" name="Int. J. Syst. Evol. Microbiol.">
        <title>The Global Catalogue of Microorganisms (GCM) 10K type strain sequencing project: providing services to taxonomists for standard genome sequencing and annotation.</title>
        <authorList>
            <consortium name="The Broad Institute Genomics Platform"/>
            <consortium name="The Broad Institute Genome Sequencing Center for Infectious Disease"/>
            <person name="Wu L."/>
            <person name="Ma J."/>
        </authorList>
    </citation>
    <scope>NUCLEOTIDE SEQUENCE [LARGE SCALE GENOMIC DNA]</scope>
    <source>
        <strain evidence="2">CECT 7649</strain>
    </source>
</reference>
<dbReference type="EMBL" id="JBHTCG010000001">
    <property type="protein sequence ID" value="MFC7380877.1"/>
    <property type="molecule type" value="Genomic_DNA"/>
</dbReference>
<protein>
    <submittedName>
        <fullName evidence="1">Uncharacterized protein</fullName>
    </submittedName>
</protein>
<evidence type="ECO:0000313" key="2">
    <source>
        <dbReference type="Proteomes" id="UP001596496"/>
    </source>
</evidence>
<proteinExistence type="predicted"/>
<dbReference type="RefSeq" id="WP_380823864.1">
    <property type="nucleotide sequence ID" value="NZ_JBHTCG010000001.1"/>
</dbReference>